<reference evidence="3" key="2">
    <citation type="submission" date="2020-09" db="EMBL/GenBank/DDBJ databases">
        <authorList>
            <person name="Sun Q."/>
            <person name="Zhou Y."/>
        </authorList>
    </citation>
    <scope>NUCLEOTIDE SEQUENCE</scope>
    <source>
        <strain evidence="3">CGMCC 4.5737</strain>
    </source>
</reference>
<evidence type="ECO:0000313" key="3">
    <source>
        <dbReference type="EMBL" id="GGM73491.1"/>
    </source>
</evidence>
<keyword evidence="2" id="KW-0472">Membrane</keyword>
<dbReference type="EMBL" id="BMMK01000030">
    <property type="protein sequence ID" value="GGM73491.1"/>
    <property type="molecule type" value="Genomic_DNA"/>
</dbReference>
<name>A0A8J3CIT0_9PSEU</name>
<dbReference type="AlphaFoldDB" id="A0A8J3CIT0"/>
<keyword evidence="2" id="KW-1133">Transmembrane helix</keyword>
<feature type="compositionally biased region" description="Pro residues" evidence="1">
    <location>
        <begin position="1"/>
        <end position="12"/>
    </location>
</feature>
<sequence length="96" mass="10665">MRSPYPGKPGPPHRIGNLRSRVGTERSNVEFAAHVERMREEIPAYRPTGRDSVWSRPSLRDSLRRGNPKRPMVLAGLIVLAATLVLFVVAVLLVAP</sequence>
<protein>
    <submittedName>
        <fullName evidence="3">Uncharacterized protein</fullName>
    </submittedName>
</protein>
<keyword evidence="4" id="KW-1185">Reference proteome</keyword>
<organism evidence="3 4">
    <name type="scientific">Longimycelium tulufanense</name>
    <dbReference type="NCBI Taxonomy" id="907463"/>
    <lineage>
        <taxon>Bacteria</taxon>
        <taxon>Bacillati</taxon>
        <taxon>Actinomycetota</taxon>
        <taxon>Actinomycetes</taxon>
        <taxon>Pseudonocardiales</taxon>
        <taxon>Pseudonocardiaceae</taxon>
        <taxon>Longimycelium</taxon>
    </lineage>
</organism>
<feature type="region of interest" description="Disordered" evidence="1">
    <location>
        <begin position="1"/>
        <end position="21"/>
    </location>
</feature>
<evidence type="ECO:0000256" key="2">
    <source>
        <dbReference type="SAM" id="Phobius"/>
    </source>
</evidence>
<evidence type="ECO:0000256" key="1">
    <source>
        <dbReference type="SAM" id="MobiDB-lite"/>
    </source>
</evidence>
<proteinExistence type="predicted"/>
<dbReference type="Proteomes" id="UP000637578">
    <property type="component" value="Unassembled WGS sequence"/>
</dbReference>
<accession>A0A8J3CIT0</accession>
<gene>
    <name evidence="3" type="ORF">GCM10012275_50200</name>
</gene>
<feature type="transmembrane region" description="Helical" evidence="2">
    <location>
        <begin position="72"/>
        <end position="95"/>
    </location>
</feature>
<comment type="caution">
    <text evidence="3">The sequence shown here is derived from an EMBL/GenBank/DDBJ whole genome shotgun (WGS) entry which is preliminary data.</text>
</comment>
<keyword evidence="2" id="KW-0812">Transmembrane</keyword>
<reference evidence="3" key="1">
    <citation type="journal article" date="2014" name="Int. J. Syst. Evol. Microbiol.">
        <title>Complete genome sequence of Corynebacterium casei LMG S-19264T (=DSM 44701T), isolated from a smear-ripened cheese.</title>
        <authorList>
            <consortium name="US DOE Joint Genome Institute (JGI-PGF)"/>
            <person name="Walter F."/>
            <person name="Albersmeier A."/>
            <person name="Kalinowski J."/>
            <person name="Ruckert C."/>
        </authorList>
    </citation>
    <scope>NUCLEOTIDE SEQUENCE</scope>
    <source>
        <strain evidence="3">CGMCC 4.5737</strain>
    </source>
</reference>
<evidence type="ECO:0000313" key="4">
    <source>
        <dbReference type="Proteomes" id="UP000637578"/>
    </source>
</evidence>